<dbReference type="EMBL" id="JABFUD020000025">
    <property type="protein sequence ID" value="KAI5059016.1"/>
    <property type="molecule type" value="Genomic_DNA"/>
</dbReference>
<gene>
    <name evidence="2" type="ORF">GOP47_0025335</name>
</gene>
<accession>A0A9D4U072</accession>
<dbReference type="GO" id="GO:0004553">
    <property type="term" value="F:hydrolase activity, hydrolyzing O-glycosyl compounds"/>
    <property type="evidence" value="ECO:0007669"/>
    <property type="project" value="InterPro"/>
</dbReference>
<dbReference type="Gene3D" id="3.20.20.80">
    <property type="entry name" value="Glycosidases"/>
    <property type="match status" value="1"/>
</dbReference>
<dbReference type="Pfam" id="PF00232">
    <property type="entry name" value="Glyco_hydro_1"/>
    <property type="match status" value="1"/>
</dbReference>
<dbReference type="Proteomes" id="UP000886520">
    <property type="component" value="Chromosome 25"/>
</dbReference>
<reference evidence="2" key="1">
    <citation type="submission" date="2021-01" db="EMBL/GenBank/DDBJ databases">
        <title>Adiantum capillus-veneris genome.</title>
        <authorList>
            <person name="Fang Y."/>
            <person name="Liao Q."/>
        </authorList>
    </citation>
    <scope>NUCLEOTIDE SEQUENCE</scope>
    <source>
        <strain evidence="2">H3</strain>
        <tissue evidence="2">Leaf</tissue>
    </source>
</reference>
<dbReference type="OrthoDB" id="65569at2759"/>
<sequence>MYTGWGIRSAPDMGENMNDMACVQYFHSYYATLSKDIRDGGDVRGVFAWSLDNGFELFQGLANPHSSSPSLMNL</sequence>
<organism evidence="2 3">
    <name type="scientific">Adiantum capillus-veneris</name>
    <name type="common">Maidenhair fern</name>
    <dbReference type="NCBI Taxonomy" id="13818"/>
    <lineage>
        <taxon>Eukaryota</taxon>
        <taxon>Viridiplantae</taxon>
        <taxon>Streptophyta</taxon>
        <taxon>Embryophyta</taxon>
        <taxon>Tracheophyta</taxon>
        <taxon>Polypodiopsida</taxon>
        <taxon>Polypodiidae</taxon>
        <taxon>Polypodiales</taxon>
        <taxon>Pteridineae</taxon>
        <taxon>Pteridaceae</taxon>
        <taxon>Vittarioideae</taxon>
        <taxon>Adiantum</taxon>
    </lineage>
</organism>
<name>A0A9D4U072_ADICA</name>
<evidence type="ECO:0000313" key="2">
    <source>
        <dbReference type="EMBL" id="KAI5059016.1"/>
    </source>
</evidence>
<dbReference type="SUPFAM" id="SSF51445">
    <property type="entry name" value="(Trans)glycosidases"/>
    <property type="match status" value="1"/>
</dbReference>
<dbReference type="GO" id="GO:0005975">
    <property type="term" value="P:carbohydrate metabolic process"/>
    <property type="evidence" value="ECO:0007669"/>
    <property type="project" value="InterPro"/>
</dbReference>
<dbReference type="InterPro" id="IPR001360">
    <property type="entry name" value="Glyco_hydro_1"/>
</dbReference>
<keyword evidence="3" id="KW-1185">Reference proteome</keyword>
<dbReference type="InterPro" id="IPR017853">
    <property type="entry name" value="GH"/>
</dbReference>
<proteinExistence type="inferred from homology"/>
<comment type="similarity">
    <text evidence="1">Belongs to the glycosyl hydrolase 1 family.</text>
</comment>
<evidence type="ECO:0000313" key="3">
    <source>
        <dbReference type="Proteomes" id="UP000886520"/>
    </source>
</evidence>
<protein>
    <submittedName>
        <fullName evidence="2">Uncharacterized protein</fullName>
    </submittedName>
</protein>
<comment type="caution">
    <text evidence="2">The sequence shown here is derived from an EMBL/GenBank/DDBJ whole genome shotgun (WGS) entry which is preliminary data.</text>
</comment>
<dbReference type="AlphaFoldDB" id="A0A9D4U072"/>
<evidence type="ECO:0000256" key="1">
    <source>
        <dbReference type="ARBA" id="ARBA00010838"/>
    </source>
</evidence>